<dbReference type="PANTHER" id="PTHR23084">
    <property type="entry name" value="PHOSPHATIDYLINOSITOL-4-PHOSPHATE 5-KINASE RELATED"/>
    <property type="match status" value="1"/>
</dbReference>
<reference evidence="1" key="1">
    <citation type="submission" date="2018-01" db="EMBL/GenBank/DDBJ databases">
        <title>Genomic characterization of Leptospira inadai serogroup Lyme isolated from captured rat in Brazil and comparative analysis with human reference strain.</title>
        <authorList>
            <person name="Moreno L.Z."/>
            <person name="Loureiro A.P."/>
            <person name="Miraglia F."/>
            <person name="Kremer F.S."/>
            <person name="Eslabao M.R."/>
            <person name="Dellagostin O.A."/>
            <person name="Lilenbaum W."/>
            <person name="Moreno A.M."/>
        </authorList>
    </citation>
    <scope>NUCLEOTIDE SEQUENCE [LARGE SCALE GENOMIC DNA]</scope>
    <source>
        <strain evidence="1">M34/99</strain>
    </source>
</reference>
<keyword evidence="2" id="KW-1185">Reference proteome</keyword>
<dbReference type="PANTHER" id="PTHR23084:SF179">
    <property type="entry name" value="OS10G0565000 PROTEIN"/>
    <property type="match status" value="1"/>
</dbReference>
<dbReference type="EMBL" id="MCRM02000002">
    <property type="protein sequence ID" value="PNV76528.1"/>
    <property type="molecule type" value="Genomic_DNA"/>
</dbReference>
<gene>
    <name evidence="1" type="ORF">BES34_002770</name>
</gene>
<accession>A0ABX4YMP0</accession>
<organism evidence="1 2">
    <name type="scientific">Leptospira inadai serovar Lyme</name>
    <dbReference type="NCBI Taxonomy" id="293084"/>
    <lineage>
        <taxon>Bacteria</taxon>
        <taxon>Pseudomonadati</taxon>
        <taxon>Spirochaetota</taxon>
        <taxon>Spirochaetia</taxon>
        <taxon>Leptospirales</taxon>
        <taxon>Leptospiraceae</taxon>
        <taxon>Leptospira</taxon>
    </lineage>
</organism>
<dbReference type="SUPFAM" id="SSF82185">
    <property type="entry name" value="Histone H3 K4-specific methyltransferase SET7/9 N-terminal domain"/>
    <property type="match status" value="1"/>
</dbReference>
<comment type="caution">
    <text evidence="1">The sequence shown here is derived from an EMBL/GenBank/DDBJ whole genome shotgun (WGS) entry which is preliminary data.</text>
</comment>
<evidence type="ECO:0008006" key="3">
    <source>
        <dbReference type="Google" id="ProtNLM"/>
    </source>
</evidence>
<dbReference type="RefSeq" id="WP_010420006.1">
    <property type="nucleotide sequence ID" value="NZ_MCRM02000002.1"/>
</dbReference>
<protein>
    <recommendedName>
        <fullName evidence="3">MORN repeat protein</fullName>
    </recommendedName>
</protein>
<evidence type="ECO:0000313" key="2">
    <source>
        <dbReference type="Proteomes" id="UP000094669"/>
    </source>
</evidence>
<proteinExistence type="predicted"/>
<sequence>MNIGSIKLPLMILVLILAGFYYIPRINLSCVSGDCYSGEGVYKYNNTVYTGSFEKGYRHGYGIEKYPGGCTYYGFFEEGHKQYYGTYVCDKDNYSFTTFWNHNGFLGFASYICGDTVYRGKWSGVDHKVTICYSGECEDGVGKTILPFKKIIQSGRFVESYLEGYGEEIDACTGKLLYKGKFIHSHRWTKEQEEAHQPVKGIDY</sequence>
<dbReference type="Proteomes" id="UP000094669">
    <property type="component" value="Unassembled WGS sequence"/>
</dbReference>
<evidence type="ECO:0000313" key="1">
    <source>
        <dbReference type="EMBL" id="PNV76528.1"/>
    </source>
</evidence>
<name>A0ABX4YMP0_9LEPT</name>